<proteinExistence type="predicted"/>
<accession>A0A402C8S0</accession>
<dbReference type="EMBL" id="BHYM01000034">
    <property type="protein sequence ID" value="GCE40015.1"/>
    <property type="molecule type" value="Genomic_DNA"/>
</dbReference>
<keyword evidence="2" id="KW-1185">Reference proteome</keyword>
<reference evidence="1 2" key="1">
    <citation type="submission" date="2018-11" db="EMBL/GenBank/DDBJ databases">
        <title>Microbial catabolism of amino acid.</title>
        <authorList>
            <person name="Hibi M."/>
            <person name="Ogawa J."/>
        </authorList>
    </citation>
    <scope>NUCLEOTIDE SEQUENCE [LARGE SCALE GENOMIC DNA]</scope>
    <source>
        <strain evidence="1 2">C31-06</strain>
    </source>
</reference>
<name>A0A402C8S0_RHOWR</name>
<evidence type="ECO:0000313" key="1">
    <source>
        <dbReference type="EMBL" id="GCE40015.1"/>
    </source>
</evidence>
<sequence length="39" mass="4267">MPSSFTWNIGAVFHVEQTSCECLFPTAARASIGLTLSHR</sequence>
<dbReference type="AlphaFoldDB" id="A0A402C8S0"/>
<protein>
    <submittedName>
        <fullName evidence="1">Uncharacterized protein</fullName>
    </submittedName>
</protein>
<dbReference type="Proteomes" id="UP000287519">
    <property type="component" value="Unassembled WGS sequence"/>
</dbReference>
<comment type="caution">
    <text evidence="1">The sequence shown here is derived from an EMBL/GenBank/DDBJ whole genome shotgun (WGS) entry which is preliminary data.</text>
</comment>
<evidence type="ECO:0000313" key="2">
    <source>
        <dbReference type="Proteomes" id="UP000287519"/>
    </source>
</evidence>
<organism evidence="1 2">
    <name type="scientific">Rhodococcus wratislaviensis</name>
    <name type="common">Tsukamurella wratislaviensis</name>
    <dbReference type="NCBI Taxonomy" id="44752"/>
    <lineage>
        <taxon>Bacteria</taxon>
        <taxon>Bacillati</taxon>
        <taxon>Actinomycetota</taxon>
        <taxon>Actinomycetes</taxon>
        <taxon>Mycobacteriales</taxon>
        <taxon>Nocardiaceae</taxon>
        <taxon>Rhodococcus</taxon>
    </lineage>
</organism>
<gene>
    <name evidence="1" type="ORF">Rhow_003658</name>
</gene>